<accession>A0AAU7YKF6</accession>
<reference evidence="2" key="1">
    <citation type="submission" date="2024-06" db="EMBL/GenBank/DDBJ databases">
        <title>Genome assembly of the Oeneis chryxus ivallda.</title>
        <authorList>
            <person name="MacDonald Z."/>
            <person name="Shaffer H.B."/>
            <person name="Gillespie T."/>
            <person name="Marimuthu M.P.A."/>
            <person name="Nguyen O."/>
            <person name="Fairbairn C.W."/>
            <person name="Seligmann W.E."/>
            <person name="Escalona M."/>
            <person name="Miller C."/>
            <person name="Toffelmier E."/>
        </authorList>
    </citation>
    <scope>NUCLEOTIDE SEQUENCE</scope>
    <source>
        <strain evidence="2">CCGP_102_HBS-TG_Oc004</strain>
    </source>
</reference>
<sequence length="136" mass="15539">MSKNTYSDQINNSYLYNNKLFYGKEGIDEMTEGETTTEKRFTNPVPIVIEAFELAEKELTKCAEEVKRAKAETEWYKKIAEECKKGSGTGEPVTDEGENENGEITSRKVTSDCSKYENCGPYSHFYKVDNNTNSHY</sequence>
<gene>
    <name evidence="2" type="ORF">ABS861_00655</name>
</gene>
<protein>
    <submittedName>
        <fullName evidence="2">Uncharacterized protein</fullName>
    </submittedName>
</protein>
<dbReference type="AlphaFoldDB" id="A0AAU7YKF6"/>
<proteinExistence type="predicted"/>
<organism evidence="2">
    <name type="scientific">Wolbachia endosymbiont of Oeneis ivallda</name>
    <dbReference type="NCBI Taxonomy" id="3171168"/>
    <lineage>
        <taxon>Bacteria</taxon>
        <taxon>Pseudomonadati</taxon>
        <taxon>Pseudomonadota</taxon>
        <taxon>Alphaproteobacteria</taxon>
        <taxon>Rickettsiales</taxon>
        <taxon>Anaplasmataceae</taxon>
        <taxon>Wolbachieae</taxon>
        <taxon>Wolbachia</taxon>
    </lineage>
</organism>
<name>A0AAU7YKF6_9RICK</name>
<evidence type="ECO:0000313" key="2">
    <source>
        <dbReference type="EMBL" id="XCA33962.1"/>
    </source>
</evidence>
<evidence type="ECO:0000256" key="1">
    <source>
        <dbReference type="SAM" id="MobiDB-lite"/>
    </source>
</evidence>
<feature type="region of interest" description="Disordered" evidence="1">
    <location>
        <begin position="84"/>
        <end position="111"/>
    </location>
</feature>
<dbReference type="EMBL" id="CP158587">
    <property type="protein sequence ID" value="XCA33962.1"/>
    <property type="molecule type" value="Genomic_DNA"/>
</dbReference>